<evidence type="ECO:0000256" key="5">
    <source>
        <dbReference type="ARBA" id="ARBA00074140"/>
    </source>
</evidence>
<dbReference type="Gene3D" id="2.60.120.10">
    <property type="entry name" value="Jelly Rolls"/>
    <property type="match status" value="1"/>
</dbReference>
<dbReference type="SUPFAM" id="SSF46689">
    <property type="entry name" value="Homeodomain-like"/>
    <property type="match status" value="2"/>
</dbReference>
<dbReference type="EMBL" id="JAGTTN010000001">
    <property type="protein sequence ID" value="MCC2031530.1"/>
    <property type="molecule type" value="Genomic_DNA"/>
</dbReference>
<reference evidence="8" key="1">
    <citation type="submission" date="2021-04" db="EMBL/GenBank/DDBJ databases">
        <title>Microbacterium tenobrionis sp. nov. and Microbacterium allomyrinae sp. nov., isolated from larvae of Tenobrio molitor and Allomyrina dichotoma, respectively.</title>
        <authorList>
            <person name="Lee S.D."/>
        </authorList>
    </citation>
    <scope>NUCLEOTIDE SEQUENCE</scope>
    <source>
        <strain evidence="8">BWT-G7</strain>
    </source>
</reference>
<dbReference type="InterPro" id="IPR020449">
    <property type="entry name" value="Tscrpt_reg_AraC-type_HTH"/>
</dbReference>
<accession>A0A9X1S331</accession>
<dbReference type="RefSeq" id="WP_229383409.1">
    <property type="nucleotide sequence ID" value="NZ_JAGTTN010000001.1"/>
</dbReference>
<dbReference type="PROSITE" id="PS01124">
    <property type="entry name" value="HTH_ARAC_FAMILY_2"/>
    <property type="match status" value="1"/>
</dbReference>
<dbReference type="PANTHER" id="PTHR11019:SF159">
    <property type="entry name" value="TRANSCRIPTIONAL REGULATOR-RELATED"/>
    <property type="match status" value="1"/>
</dbReference>
<organism evidence="8 9">
    <name type="scientific">Microbacterium allomyrinae</name>
    <dbReference type="NCBI Taxonomy" id="2830666"/>
    <lineage>
        <taxon>Bacteria</taxon>
        <taxon>Bacillati</taxon>
        <taxon>Actinomycetota</taxon>
        <taxon>Actinomycetes</taxon>
        <taxon>Micrococcales</taxon>
        <taxon>Microbacteriaceae</taxon>
        <taxon>Microbacterium</taxon>
    </lineage>
</organism>
<keyword evidence="1" id="KW-0678">Repressor</keyword>
<dbReference type="InterPro" id="IPR011051">
    <property type="entry name" value="RmlC_Cupin_sf"/>
</dbReference>
<dbReference type="PRINTS" id="PR00032">
    <property type="entry name" value="HTHARAC"/>
</dbReference>
<keyword evidence="9" id="KW-1185">Reference proteome</keyword>
<keyword evidence="3" id="KW-0238">DNA-binding</keyword>
<dbReference type="SMART" id="SM00342">
    <property type="entry name" value="HTH_ARAC"/>
    <property type="match status" value="1"/>
</dbReference>
<proteinExistence type="predicted"/>
<evidence type="ECO:0000256" key="1">
    <source>
        <dbReference type="ARBA" id="ARBA00022491"/>
    </source>
</evidence>
<dbReference type="GO" id="GO:0003700">
    <property type="term" value="F:DNA-binding transcription factor activity"/>
    <property type="evidence" value="ECO:0007669"/>
    <property type="project" value="InterPro"/>
</dbReference>
<keyword evidence="2" id="KW-0805">Transcription regulation</keyword>
<keyword evidence="4" id="KW-0804">Transcription</keyword>
<protein>
    <recommendedName>
        <fullName evidence="5">HTH-type transcriptional regulator RipA</fullName>
    </recommendedName>
    <alternativeName>
        <fullName evidence="6">Repressor of iron proteins A</fullName>
    </alternativeName>
</protein>
<dbReference type="PANTHER" id="PTHR11019">
    <property type="entry name" value="HTH-TYPE TRANSCRIPTIONAL REGULATOR NIMR"/>
    <property type="match status" value="1"/>
</dbReference>
<evidence type="ECO:0000313" key="9">
    <source>
        <dbReference type="Proteomes" id="UP001139354"/>
    </source>
</evidence>
<evidence type="ECO:0000256" key="3">
    <source>
        <dbReference type="ARBA" id="ARBA00023125"/>
    </source>
</evidence>
<dbReference type="PROSITE" id="PS00041">
    <property type="entry name" value="HTH_ARAC_FAMILY_1"/>
    <property type="match status" value="1"/>
</dbReference>
<evidence type="ECO:0000256" key="2">
    <source>
        <dbReference type="ARBA" id="ARBA00023015"/>
    </source>
</evidence>
<evidence type="ECO:0000256" key="4">
    <source>
        <dbReference type="ARBA" id="ARBA00023163"/>
    </source>
</evidence>
<dbReference type="InterPro" id="IPR014710">
    <property type="entry name" value="RmlC-like_jellyroll"/>
</dbReference>
<gene>
    <name evidence="8" type="ORF">KEC57_04955</name>
</gene>
<name>A0A9X1S331_9MICO</name>
<evidence type="ECO:0000256" key="6">
    <source>
        <dbReference type="ARBA" id="ARBA00079449"/>
    </source>
</evidence>
<comment type="caution">
    <text evidence="8">The sequence shown here is derived from an EMBL/GenBank/DDBJ whole genome shotgun (WGS) entry which is preliminary data.</text>
</comment>
<dbReference type="SUPFAM" id="SSF51182">
    <property type="entry name" value="RmlC-like cupins"/>
    <property type="match status" value="1"/>
</dbReference>
<dbReference type="InterPro" id="IPR018060">
    <property type="entry name" value="HTH_AraC"/>
</dbReference>
<sequence length="237" mass="25551">MTLSTASSVDMSHVRLLSEAVHRHDVDELTWVVSGSCTIDADGRSWRIDEQTALVIPAGLEHRVVPRPDSIVFPILFPDGLTSELSLVRRSPSLEACARVLLQPGLTTPAALDAARLAASELIGTKGALRRLNVPVDPRAEHVAQAILAAPASPTGLDEWGRRVHASGRTLQRCFVRETGLTFAQWRTAARLADACERIDQGQSVATVATAVGYRSSSAFIAAFRRHYGVTPGRRAS</sequence>
<feature type="domain" description="HTH araC/xylS-type" evidence="7">
    <location>
        <begin position="141"/>
        <end position="237"/>
    </location>
</feature>
<evidence type="ECO:0000259" key="7">
    <source>
        <dbReference type="PROSITE" id="PS01124"/>
    </source>
</evidence>
<dbReference type="Proteomes" id="UP001139354">
    <property type="component" value="Unassembled WGS sequence"/>
</dbReference>
<dbReference type="AlphaFoldDB" id="A0A9X1S331"/>
<dbReference type="Pfam" id="PF12833">
    <property type="entry name" value="HTH_18"/>
    <property type="match status" value="1"/>
</dbReference>
<evidence type="ECO:0000313" key="8">
    <source>
        <dbReference type="EMBL" id="MCC2031530.1"/>
    </source>
</evidence>
<dbReference type="GO" id="GO:0043565">
    <property type="term" value="F:sequence-specific DNA binding"/>
    <property type="evidence" value="ECO:0007669"/>
    <property type="project" value="InterPro"/>
</dbReference>
<dbReference type="FunFam" id="1.10.10.60:FF:000132">
    <property type="entry name" value="AraC family transcriptional regulator"/>
    <property type="match status" value="1"/>
</dbReference>
<dbReference type="Pfam" id="PF07883">
    <property type="entry name" value="Cupin_2"/>
    <property type="match status" value="1"/>
</dbReference>
<dbReference type="InterPro" id="IPR009057">
    <property type="entry name" value="Homeodomain-like_sf"/>
</dbReference>
<dbReference type="InterPro" id="IPR013096">
    <property type="entry name" value="Cupin_2"/>
</dbReference>
<dbReference type="InterPro" id="IPR018062">
    <property type="entry name" value="HTH_AraC-typ_CS"/>
</dbReference>
<dbReference type="Gene3D" id="1.10.10.60">
    <property type="entry name" value="Homeodomain-like"/>
    <property type="match status" value="1"/>
</dbReference>